<evidence type="ECO:0000313" key="1">
    <source>
        <dbReference type="EMBL" id="GIY94772.1"/>
    </source>
</evidence>
<organism evidence="1 2">
    <name type="scientific">Caerostris extrusa</name>
    <name type="common">Bark spider</name>
    <name type="synonym">Caerostris bankana</name>
    <dbReference type="NCBI Taxonomy" id="172846"/>
    <lineage>
        <taxon>Eukaryota</taxon>
        <taxon>Metazoa</taxon>
        <taxon>Ecdysozoa</taxon>
        <taxon>Arthropoda</taxon>
        <taxon>Chelicerata</taxon>
        <taxon>Arachnida</taxon>
        <taxon>Araneae</taxon>
        <taxon>Araneomorphae</taxon>
        <taxon>Entelegynae</taxon>
        <taxon>Araneoidea</taxon>
        <taxon>Araneidae</taxon>
        <taxon>Caerostris</taxon>
    </lineage>
</organism>
<name>A0AAV4XJE3_CAEEX</name>
<proteinExistence type="predicted"/>
<dbReference type="AlphaFoldDB" id="A0AAV4XJE3"/>
<protein>
    <submittedName>
        <fullName evidence="1">Uncharacterized protein</fullName>
    </submittedName>
</protein>
<dbReference type="EMBL" id="BPLR01000427">
    <property type="protein sequence ID" value="GIY94772.1"/>
    <property type="molecule type" value="Genomic_DNA"/>
</dbReference>
<keyword evidence="2" id="KW-1185">Reference proteome</keyword>
<dbReference type="Proteomes" id="UP001054945">
    <property type="component" value="Unassembled WGS sequence"/>
</dbReference>
<gene>
    <name evidence="1" type="ORF">CEXT_788711</name>
</gene>
<sequence>MFLIETQNCPLKENRRTIIPFDSKTSVTRHHLDNLNRDYNIGKKIYLGDGNILASHHRFKSVEYFIIRTTIQQYSIDVPRNTMPTEDHSMVLKVITSSR</sequence>
<comment type="caution">
    <text evidence="1">The sequence shown here is derived from an EMBL/GenBank/DDBJ whole genome shotgun (WGS) entry which is preliminary data.</text>
</comment>
<evidence type="ECO:0000313" key="2">
    <source>
        <dbReference type="Proteomes" id="UP001054945"/>
    </source>
</evidence>
<reference evidence="1 2" key="1">
    <citation type="submission" date="2021-06" db="EMBL/GenBank/DDBJ databases">
        <title>Caerostris extrusa draft genome.</title>
        <authorList>
            <person name="Kono N."/>
            <person name="Arakawa K."/>
        </authorList>
    </citation>
    <scope>NUCLEOTIDE SEQUENCE [LARGE SCALE GENOMIC DNA]</scope>
</reference>
<accession>A0AAV4XJE3</accession>